<dbReference type="InterPro" id="IPR037119">
    <property type="entry name" value="Haem_oxidase_HugZ-like_sf"/>
</dbReference>
<dbReference type="InParanoid" id="G2YD60"/>
<dbReference type="eggNOG" id="ENOG502RZUI">
    <property type="taxonomic scope" value="Eukaryota"/>
</dbReference>
<dbReference type="EMBL" id="FQ790321">
    <property type="protein sequence ID" value="CCD49708.1"/>
    <property type="molecule type" value="Genomic_DNA"/>
</dbReference>
<dbReference type="PANTHER" id="PTHR37783:SF1">
    <property type="entry name" value="MEMBRANE PROTEIN, PUTATIVE (AFU_ORTHOLOGUE AFUA_1G04315)-RELATED"/>
    <property type="match status" value="1"/>
</dbReference>
<evidence type="ECO:0000256" key="1">
    <source>
        <dbReference type="SAM" id="Phobius"/>
    </source>
</evidence>
<evidence type="ECO:0000259" key="2">
    <source>
        <dbReference type="Pfam" id="PF10615"/>
    </source>
</evidence>
<dbReference type="PANTHER" id="PTHR37783">
    <property type="entry name" value="MEMBRANE PROTEIN, PUTATIVE (AFU_ORTHOLOGUE AFUA_1G04315)-RELATED"/>
    <property type="match status" value="1"/>
</dbReference>
<protein>
    <recommendedName>
        <fullName evidence="2">DUF2470 domain-containing protein</fullName>
    </recommendedName>
</protein>
<organism evidence="3 4">
    <name type="scientific">Botryotinia fuckeliana (strain T4)</name>
    <name type="common">Noble rot fungus</name>
    <name type="synonym">Botrytis cinerea</name>
    <dbReference type="NCBI Taxonomy" id="999810"/>
    <lineage>
        <taxon>Eukaryota</taxon>
        <taxon>Fungi</taxon>
        <taxon>Dikarya</taxon>
        <taxon>Ascomycota</taxon>
        <taxon>Pezizomycotina</taxon>
        <taxon>Leotiomycetes</taxon>
        <taxon>Helotiales</taxon>
        <taxon>Sclerotiniaceae</taxon>
        <taxon>Botrytis</taxon>
    </lineage>
</organism>
<dbReference type="AlphaFoldDB" id="G2YD60"/>
<feature type="transmembrane region" description="Helical" evidence="1">
    <location>
        <begin position="259"/>
        <end position="281"/>
    </location>
</feature>
<sequence>MCVDCPQVHTYTGAEEAETRVKMLLTIPKIYRCTPRTTGRNRRLSLASSWLPQQLVITTTEGLPSGEVHPTYRGFTVKLSHLFALELSVQNKVHNSTSQHSHLIYLSIMASSEKDAATKARILKHMNADHAGSLSLYLQHYCQLSKSEAATPKLLDISLSSLRISSKSGKTHTIPLDPPMSSFADSRPRFVAMDSECRNALNISPYTITRYEPPKIFLHRLIFGLCVMTMVVFAAKSHIVPGTFFYDNVLSWFPGGPKTFLWLSDKIALPTIAIHVVEVIWMDRSRLMKYNIERGSSMWWKWMTSCLIEGYGSFARIDAMIKQQKKEKESKGNDGH</sequence>
<gene>
    <name evidence="3" type="ORF">BofuT4_P094160.1</name>
</gene>
<keyword evidence="1" id="KW-1133">Transmembrane helix</keyword>
<feature type="transmembrane region" description="Helical" evidence="1">
    <location>
        <begin position="217"/>
        <end position="239"/>
    </location>
</feature>
<keyword evidence="1" id="KW-0472">Membrane</keyword>
<proteinExistence type="predicted"/>
<dbReference type="InterPro" id="IPR019595">
    <property type="entry name" value="DUF2470"/>
</dbReference>
<reference evidence="4" key="1">
    <citation type="journal article" date="2011" name="PLoS Genet.">
        <title>Genomic analysis of the necrotrophic fungal pathogens Sclerotinia sclerotiorum and Botrytis cinerea.</title>
        <authorList>
            <person name="Amselem J."/>
            <person name="Cuomo C.A."/>
            <person name="van Kan J.A."/>
            <person name="Viaud M."/>
            <person name="Benito E.P."/>
            <person name="Couloux A."/>
            <person name="Coutinho P.M."/>
            <person name="de Vries R.P."/>
            <person name="Dyer P.S."/>
            <person name="Fillinger S."/>
            <person name="Fournier E."/>
            <person name="Gout L."/>
            <person name="Hahn M."/>
            <person name="Kohn L."/>
            <person name="Lapalu N."/>
            <person name="Plummer K.M."/>
            <person name="Pradier J.M."/>
            <person name="Quevillon E."/>
            <person name="Sharon A."/>
            <person name="Simon A."/>
            <person name="ten Have A."/>
            <person name="Tudzynski B."/>
            <person name="Tudzynski P."/>
            <person name="Wincker P."/>
            <person name="Andrew M."/>
            <person name="Anthouard V."/>
            <person name="Beever R.E."/>
            <person name="Beffa R."/>
            <person name="Benoit I."/>
            <person name="Bouzid O."/>
            <person name="Brault B."/>
            <person name="Chen Z."/>
            <person name="Choquer M."/>
            <person name="Collemare J."/>
            <person name="Cotton P."/>
            <person name="Danchin E.G."/>
            <person name="Da Silva C."/>
            <person name="Gautier A."/>
            <person name="Giraud C."/>
            <person name="Giraud T."/>
            <person name="Gonzalez C."/>
            <person name="Grossetete S."/>
            <person name="Guldener U."/>
            <person name="Henrissat B."/>
            <person name="Howlett B.J."/>
            <person name="Kodira C."/>
            <person name="Kretschmer M."/>
            <person name="Lappartient A."/>
            <person name="Leroch M."/>
            <person name="Levis C."/>
            <person name="Mauceli E."/>
            <person name="Neuveglise C."/>
            <person name="Oeser B."/>
            <person name="Pearson M."/>
            <person name="Poulain J."/>
            <person name="Poussereau N."/>
            <person name="Quesneville H."/>
            <person name="Rascle C."/>
            <person name="Schumacher J."/>
            <person name="Segurens B."/>
            <person name="Sexton A."/>
            <person name="Silva E."/>
            <person name="Sirven C."/>
            <person name="Soanes D.M."/>
            <person name="Talbot N.J."/>
            <person name="Templeton M."/>
            <person name="Yandava C."/>
            <person name="Yarden O."/>
            <person name="Zeng Q."/>
            <person name="Rollins J.A."/>
            <person name="Lebrun M.H."/>
            <person name="Dickman M."/>
        </authorList>
    </citation>
    <scope>NUCLEOTIDE SEQUENCE [LARGE SCALE GENOMIC DNA]</scope>
    <source>
        <strain evidence="4">T4</strain>
    </source>
</reference>
<evidence type="ECO:0000313" key="3">
    <source>
        <dbReference type="EMBL" id="CCD49708.1"/>
    </source>
</evidence>
<dbReference type="OrthoDB" id="5553410at2759"/>
<dbReference type="HOGENOM" id="CLU_826375_0_0_1"/>
<dbReference type="Pfam" id="PF10615">
    <property type="entry name" value="DUF2470"/>
    <property type="match status" value="1"/>
</dbReference>
<keyword evidence="1" id="KW-0812">Transmembrane</keyword>
<evidence type="ECO:0000313" key="4">
    <source>
        <dbReference type="Proteomes" id="UP000008177"/>
    </source>
</evidence>
<dbReference type="Gene3D" id="3.20.180.10">
    <property type="entry name" value="PNP-oxidase-like"/>
    <property type="match status" value="1"/>
</dbReference>
<dbReference type="Proteomes" id="UP000008177">
    <property type="component" value="Unplaced contigs"/>
</dbReference>
<name>G2YD60_BOTF4</name>
<accession>G2YD60</accession>
<feature type="domain" description="DUF2470" evidence="2">
    <location>
        <begin position="119"/>
        <end position="193"/>
    </location>
</feature>